<evidence type="ECO:0000313" key="1">
    <source>
        <dbReference type="EMBL" id="KAD4179992.1"/>
    </source>
</evidence>
<dbReference type="AlphaFoldDB" id="A0A5N6N2U0"/>
<organism evidence="1 2">
    <name type="scientific">Mikania micrantha</name>
    <name type="common">bitter vine</name>
    <dbReference type="NCBI Taxonomy" id="192012"/>
    <lineage>
        <taxon>Eukaryota</taxon>
        <taxon>Viridiplantae</taxon>
        <taxon>Streptophyta</taxon>
        <taxon>Embryophyta</taxon>
        <taxon>Tracheophyta</taxon>
        <taxon>Spermatophyta</taxon>
        <taxon>Magnoliopsida</taxon>
        <taxon>eudicotyledons</taxon>
        <taxon>Gunneridae</taxon>
        <taxon>Pentapetalae</taxon>
        <taxon>asterids</taxon>
        <taxon>campanulids</taxon>
        <taxon>Asterales</taxon>
        <taxon>Asteraceae</taxon>
        <taxon>Asteroideae</taxon>
        <taxon>Heliantheae alliance</taxon>
        <taxon>Eupatorieae</taxon>
        <taxon>Mikania</taxon>
    </lineage>
</organism>
<dbReference type="EMBL" id="SZYD01000014">
    <property type="protein sequence ID" value="KAD4179992.1"/>
    <property type="molecule type" value="Genomic_DNA"/>
</dbReference>
<evidence type="ECO:0000313" key="2">
    <source>
        <dbReference type="Proteomes" id="UP000326396"/>
    </source>
</evidence>
<accession>A0A5N6N2U0</accession>
<protein>
    <submittedName>
        <fullName evidence="1">Uncharacterized protein</fullName>
    </submittedName>
</protein>
<keyword evidence="2" id="KW-1185">Reference proteome</keyword>
<sequence>MLDEVERNEGFKFTIQNSKFKIRRLNQTLAPISLSFSLAATAAPPSTGMQRHHLRWECRGTTFDGNLAAQLVDEQFLLTQGDIDGDFMPHSSAAPP</sequence>
<comment type="caution">
    <text evidence="1">The sequence shown here is derived from an EMBL/GenBank/DDBJ whole genome shotgun (WGS) entry which is preliminary data.</text>
</comment>
<reference evidence="1 2" key="1">
    <citation type="submission" date="2019-05" db="EMBL/GenBank/DDBJ databases">
        <title>Mikania micrantha, genome provides insights into the molecular mechanism of rapid growth.</title>
        <authorList>
            <person name="Liu B."/>
        </authorList>
    </citation>
    <scope>NUCLEOTIDE SEQUENCE [LARGE SCALE GENOMIC DNA]</scope>
    <source>
        <strain evidence="1">NLD-2019</strain>
        <tissue evidence="1">Leaf</tissue>
    </source>
</reference>
<dbReference type="Proteomes" id="UP000326396">
    <property type="component" value="Linkage Group LG4"/>
</dbReference>
<gene>
    <name evidence="1" type="ORF">E3N88_28583</name>
</gene>
<proteinExistence type="predicted"/>
<name>A0A5N6N2U0_9ASTR</name>